<feature type="domain" description="Cytochrome c-type biogenesis protein CcmF C-terminal" evidence="12">
    <location>
        <begin position="315"/>
        <end position="637"/>
    </location>
</feature>
<keyword evidence="7 10" id="KW-1133">Transmembrane helix</keyword>
<feature type="transmembrane region" description="Helical" evidence="10">
    <location>
        <begin position="452"/>
        <end position="470"/>
    </location>
</feature>
<feature type="domain" description="Cytochrome c assembly protein" evidence="11">
    <location>
        <begin position="89"/>
        <end position="295"/>
    </location>
</feature>
<keyword evidence="8 10" id="KW-0472">Membrane</keyword>
<evidence type="ECO:0000256" key="2">
    <source>
        <dbReference type="ARBA" id="ARBA00009186"/>
    </source>
</evidence>
<dbReference type="NCBIfam" id="TIGR00353">
    <property type="entry name" value="nrfE"/>
    <property type="match status" value="1"/>
</dbReference>
<evidence type="ECO:0000256" key="10">
    <source>
        <dbReference type="SAM" id="Phobius"/>
    </source>
</evidence>
<dbReference type="EMBL" id="OZ026884">
    <property type="protein sequence ID" value="CAL1240469.1"/>
    <property type="molecule type" value="Genomic_DNA"/>
</dbReference>
<dbReference type="PRINTS" id="PR01410">
    <property type="entry name" value="CCBIOGENESIS"/>
</dbReference>
<evidence type="ECO:0000256" key="9">
    <source>
        <dbReference type="ARBA" id="ARBA00037230"/>
    </source>
</evidence>
<feature type="transmembrane region" description="Helical" evidence="10">
    <location>
        <begin position="273"/>
        <end position="292"/>
    </location>
</feature>
<dbReference type="PRINTS" id="PR01411">
    <property type="entry name" value="CCMFBIOGNSIS"/>
</dbReference>
<dbReference type="InterPro" id="IPR032523">
    <property type="entry name" value="CcmF_C"/>
</dbReference>
<organism evidence="13 14">
    <name type="scientific">Candidatus Methylocalor cossyra</name>
    <dbReference type="NCBI Taxonomy" id="3108543"/>
    <lineage>
        <taxon>Bacteria</taxon>
        <taxon>Pseudomonadati</taxon>
        <taxon>Pseudomonadota</taxon>
        <taxon>Gammaproteobacteria</taxon>
        <taxon>Methylococcales</taxon>
        <taxon>Methylococcaceae</taxon>
        <taxon>Candidatus Methylocalor</taxon>
    </lineage>
</organism>
<evidence type="ECO:0000256" key="8">
    <source>
        <dbReference type="ARBA" id="ARBA00023136"/>
    </source>
</evidence>
<evidence type="ECO:0000256" key="7">
    <source>
        <dbReference type="ARBA" id="ARBA00022989"/>
    </source>
</evidence>
<feature type="transmembrane region" description="Helical" evidence="10">
    <location>
        <begin position="615"/>
        <end position="635"/>
    </location>
</feature>
<dbReference type="InterPro" id="IPR003567">
    <property type="entry name" value="Cyt_c_biogenesis"/>
</dbReference>
<accession>A0ABM9NIL9</accession>
<feature type="transmembrane region" description="Helical" evidence="10">
    <location>
        <begin position="41"/>
        <end position="61"/>
    </location>
</feature>
<feature type="transmembrane region" description="Helical" evidence="10">
    <location>
        <begin position="490"/>
        <end position="513"/>
    </location>
</feature>
<keyword evidence="5 10" id="KW-0812">Transmembrane</keyword>
<proteinExistence type="inferred from homology"/>
<keyword evidence="3" id="KW-1003">Cell membrane</keyword>
<evidence type="ECO:0000256" key="3">
    <source>
        <dbReference type="ARBA" id="ARBA00022475"/>
    </source>
</evidence>
<keyword evidence="6" id="KW-0201">Cytochrome c-type biogenesis</keyword>
<gene>
    <name evidence="13" type="primary">ccmF</name>
    <name evidence="13" type="ORF">MECH1_V1_1693</name>
</gene>
<keyword evidence="4" id="KW-0997">Cell inner membrane</keyword>
<comment type="similarity">
    <text evidence="2">Belongs to the CcmF/CycK/Ccl1/NrfE/CcsA family.</text>
</comment>
<evidence type="ECO:0000256" key="6">
    <source>
        <dbReference type="ARBA" id="ARBA00022748"/>
    </source>
</evidence>
<comment type="subcellular location">
    <subcellularLocation>
        <location evidence="1">Cell inner membrane</location>
        <topology evidence="1">Multi-pass membrane protein</topology>
    </subcellularLocation>
</comment>
<reference evidence="13 14" key="1">
    <citation type="submission" date="2024-04" db="EMBL/GenBank/DDBJ databases">
        <authorList>
            <person name="Cremers G."/>
        </authorList>
    </citation>
    <scope>NUCLEOTIDE SEQUENCE [LARGE SCALE GENOMIC DNA]</scope>
    <source>
        <strain evidence="13">MeCH1-AG</strain>
    </source>
</reference>
<dbReference type="RefSeq" id="WP_348757063.1">
    <property type="nucleotide sequence ID" value="NZ_OZ026884.1"/>
</dbReference>
<dbReference type="PANTHER" id="PTHR43653">
    <property type="entry name" value="CYTOCHROME C ASSEMBLY PROTEIN-RELATED"/>
    <property type="match status" value="1"/>
</dbReference>
<evidence type="ECO:0000313" key="13">
    <source>
        <dbReference type="EMBL" id="CAL1240469.1"/>
    </source>
</evidence>
<evidence type="ECO:0000256" key="5">
    <source>
        <dbReference type="ARBA" id="ARBA00022692"/>
    </source>
</evidence>
<keyword evidence="14" id="KW-1185">Reference proteome</keyword>
<dbReference type="PANTHER" id="PTHR43653:SF1">
    <property type="entry name" value="CYTOCHROME C-TYPE BIOGENESIS PROTEIN CCMF"/>
    <property type="match status" value="1"/>
</dbReference>
<dbReference type="InterPro" id="IPR003568">
    <property type="entry name" value="Cyt_c_biogenesis_CcmF"/>
</dbReference>
<feature type="transmembrane region" description="Helical" evidence="10">
    <location>
        <begin position="97"/>
        <end position="114"/>
    </location>
</feature>
<feature type="transmembrane region" description="Helical" evidence="10">
    <location>
        <begin position="249"/>
        <end position="266"/>
    </location>
</feature>
<comment type="function">
    <text evidence="9">Required for the biogenesis of c-type cytochromes. Possible subunit of a heme lyase.</text>
</comment>
<evidence type="ECO:0000256" key="4">
    <source>
        <dbReference type="ARBA" id="ARBA00022519"/>
    </source>
</evidence>
<feature type="transmembrane region" description="Helical" evidence="10">
    <location>
        <begin position="352"/>
        <end position="373"/>
    </location>
</feature>
<feature type="transmembrane region" description="Helical" evidence="10">
    <location>
        <begin position="393"/>
        <end position="413"/>
    </location>
</feature>
<dbReference type="Pfam" id="PF01578">
    <property type="entry name" value="Cytochrom_C_asm"/>
    <property type="match status" value="1"/>
</dbReference>
<dbReference type="NCBIfam" id="NF007691">
    <property type="entry name" value="PRK10369.1"/>
    <property type="match status" value="1"/>
</dbReference>
<feature type="transmembrane region" description="Helical" evidence="10">
    <location>
        <begin position="177"/>
        <end position="197"/>
    </location>
</feature>
<name>A0ABM9NIL9_9GAMM</name>
<feature type="transmembrane region" description="Helical" evidence="10">
    <location>
        <begin position="121"/>
        <end position="142"/>
    </location>
</feature>
<evidence type="ECO:0000259" key="12">
    <source>
        <dbReference type="Pfam" id="PF16327"/>
    </source>
</evidence>
<dbReference type="Proteomes" id="UP001497493">
    <property type="component" value="Chromosome"/>
</dbReference>
<sequence>MIAELGHLALIMALLMALLQAVFPLLGAAQGVPVWMAVGRAAGRAQFLFLATAFACLVESFVSDDFSVLYVASHSNSALPLYYRIAATWGAHEGSMLLWAFIMGLWTLAVTVFSRHLSEEFLARVLGVMGLVSAGILAFILFTSNPFERLIPTPSDGNDLNPLLQDFGMTIHPPMLYMGYVGLSVAFSFAIAALLGGSLDSAWARWSRPWTLVAWIFLTFGIVLGSWWAYYELGWGGWWFWDPVENASFMPWLVATALLHSLAATEKRGAFKAWTVLLAIFAFSLSLLGTFLVRSGVLTSVHAFASDPARGLFILVLLALVTGGSLLLYALRAPAIRDVARYSLISKENLLLLNNVLLVSAAASILLGTLYPLVLDALHLGKISVGSPYFATVFGPLMVPVFLLAGVAPLFAWREADLGRLWQRLRWLAAGSLALGSVSAALFWSIADIKVLAGLSMAFWLAGTAGLALWQRVRLRGSLWAGLRSQSSSVYGMTLAHLGIAVFLIGVVLSGSYSAEQVVRLAPGESATLGGYAFLFEGVREVQGPNFVAREGTFRVRRDGAEVAVLRPQKRLYRVQRTTMTEAAIDPGVTRDLYVALGDPMDQGAWSVRLYYKPFVRWIWLGGLLMMAGGLCSVADRRYRLAALRSGAAALEEAKTAPSR</sequence>
<evidence type="ECO:0000259" key="11">
    <source>
        <dbReference type="Pfam" id="PF01578"/>
    </source>
</evidence>
<feature type="transmembrane region" description="Helical" evidence="10">
    <location>
        <begin position="209"/>
        <end position="229"/>
    </location>
</feature>
<feature type="transmembrane region" description="Helical" evidence="10">
    <location>
        <begin position="425"/>
        <end position="446"/>
    </location>
</feature>
<feature type="transmembrane region" description="Helical" evidence="10">
    <location>
        <begin position="312"/>
        <end position="331"/>
    </location>
</feature>
<dbReference type="Pfam" id="PF16327">
    <property type="entry name" value="CcmF_C"/>
    <property type="match status" value="1"/>
</dbReference>
<evidence type="ECO:0000313" key="14">
    <source>
        <dbReference type="Proteomes" id="UP001497493"/>
    </source>
</evidence>
<protein>
    <submittedName>
        <fullName evidence="13">Holocytochrome c synthetase membrane subunit CcmF</fullName>
    </submittedName>
</protein>
<dbReference type="InterPro" id="IPR002541">
    <property type="entry name" value="Cyt_c_assembly"/>
</dbReference>
<evidence type="ECO:0000256" key="1">
    <source>
        <dbReference type="ARBA" id="ARBA00004429"/>
    </source>
</evidence>